<reference evidence="2 3" key="1">
    <citation type="journal article" date="2020" name="G3 (Bethesda)">
        <title>Genetic Underpinnings of Host Manipulation by Ophiocordyceps as Revealed by Comparative Transcriptomics.</title>
        <authorList>
            <person name="Will I."/>
            <person name="Das B."/>
            <person name="Trinh T."/>
            <person name="Brachmann A."/>
            <person name="Ohm R.A."/>
            <person name="de Bekker C."/>
        </authorList>
    </citation>
    <scope>NUCLEOTIDE SEQUENCE [LARGE SCALE GENOMIC DNA]</scope>
    <source>
        <strain evidence="2 3">EC05</strain>
    </source>
</reference>
<dbReference type="EMBL" id="JAACLJ010000001">
    <property type="protein sequence ID" value="KAF4595465.1"/>
    <property type="molecule type" value="Genomic_DNA"/>
</dbReference>
<feature type="compositionally biased region" description="Basic and acidic residues" evidence="1">
    <location>
        <begin position="72"/>
        <end position="81"/>
    </location>
</feature>
<evidence type="ECO:0000313" key="2">
    <source>
        <dbReference type="EMBL" id="KAF4595465.1"/>
    </source>
</evidence>
<evidence type="ECO:0000313" key="3">
    <source>
        <dbReference type="Proteomes" id="UP000562929"/>
    </source>
</evidence>
<name>A0A8H4QDE9_9HYPO</name>
<feature type="region of interest" description="Disordered" evidence="1">
    <location>
        <begin position="72"/>
        <end position="129"/>
    </location>
</feature>
<organism evidence="2 3">
    <name type="scientific">Ophiocordyceps camponoti-floridani</name>
    <dbReference type="NCBI Taxonomy" id="2030778"/>
    <lineage>
        <taxon>Eukaryota</taxon>
        <taxon>Fungi</taxon>
        <taxon>Dikarya</taxon>
        <taxon>Ascomycota</taxon>
        <taxon>Pezizomycotina</taxon>
        <taxon>Sordariomycetes</taxon>
        <taxon>Hypocreomycetidae</taxon>
        <taxon>Hypocreales</taxon>
        <taxon>Ophiocordycipitaceae</taxon>
        <taxon>Ophiocordyceps</taxon>
    </lineage>
</organism>
<evidence type="ECO:0000256" key="1">
    <source>
        <dbReference type="SAM" id="MobiDB-lite"/>
    </source>
</evidence>
<dbReference type="OrthoDB" id="4927171at2759"/>
<dbReference type="Proteomes" id="UP000562929">
    <property type="component" value="Unassembled WGS sequence"/>
</dbReference>
<comment type="caution">
    <text evidence="2">The sequence shown here is derived from an EMBL/GenBank/DDBJ whole genome shotgun (WGS) entry which is preliminary data.</text>
</comment>
<feature type="compositionally biased region" description="Low complexity" evidence="1">
    <location>
        <begin position="113"/>
        <end position="129"/>
    </location>
</feature>
<proteinExistence type="predicted"/>
<protein>
    <submittedName>
        <fullName evidence="2">Uncharacterized protein</fullName>
    </submittedName>
</protein>
<accession>A0A8H4QDE9</accession>
<sequence length="155" mass="17176">MDFAASNSGPESLLALRSGLESQKRNIDAQSISEDDARHLHVLAHLDSLCATPQARQSLHDFQLVLSRRLDRPILKPEPEPPSKTVPQQQDRGLVARFFGSRPQTQPPPSPRPSQSSRGHPPAHAATPTAVEFRIVGSIALPEPRRYRGWIQTMI</sequence>
<dbReference type="AlphaFoldDB" id="A0A8H4QDE9"/>
<keyword evidence="3" id="KW-1185">Reference proteome</keyword>
<gene>
    <name evidence="2" type="ORF">GQ602_001078</name>
</gene>